<evidence type="ECO:0000313" key="1">
    <source>
        <dbReference type="EMBL" id="GIX67864.1"/>
    </source>
</evidence>
<name>A0AAV4M742_CAEEX</name>
<dbReference type="Proteomes" id="UP001054945">
    <property type="component" value="Unassembled WGS sequence"/>
</dbReference>
<evidence type="ECO:0000313" key="2">
    <source>
        <dbReference type="Proteomes" id="UP001054945"/>
    </source>
</evidence>
<reference evidence="1 2" key="1">
    <citation type="submission" date="2021-06" db="EMBL/GenBank/DDBJ databases">
        <title>Caerostris extrusa draft genome.</title>
        <authorList>
            <person name="Kono N."/>
            <person name="Arakawa K."/>
        </authorList>
    </citation>
    <scope>NUCLEOTIDE SEQUENCE [LARGE SCALE GENOMIC DNA]</scope>
</reference>
<organism evidence="1 2">
    <name type="scientific">Caerostris extrusa</name>
    <name type="common">Bark spider</name>
    <name type="synonym">Caerostris bankana</name>
    <dbReference type="NCBI Taxonomy" id="172846"/>
    <lineage>
        <taxon>Eukaryota</taxon>
        <taxon>Metazoa</taxon>
        <taxon>Ecdysozoa</taxon>
        <taxon>Arthropoda</taxon>
        <taxon>Chelicerata</taxon>
        <taxon>Arachnida</taxon>
        <taxon>Araneae</taxon>
        <taxon>Araneomorphae</taxon>
        <taxon>Entelegynae</taxon>
        <taxon>Araneoidea</taxon>
        <taxon>Araneidae</taxon>
        <taxon>Caerostris</taxon>
    </lineage>
</organism>
<accession>A0AAV4M742</accession>
<keyword evidence="2" id="KW-1185">Reference proteome</keyword>
<protein>
    <submittedName>
        <fullName evidence="1">Uncharacterized protein</fullName>
    </submittedName>
</protein>
<dbReference type="EMBL" id="BPLR01019439">
    <property type="protein sequence ID" value="GIX67864.1"/>
    <property type="molecule type" value="Genomic_DNA"/>
</dbReference>
<comment type="caution">
    <text evidence="1">The sequence shown here is derived from an EMBL/GenBank/DDBJ whole genome shotgun (WGS) entry which is preliminary data.</text>
</comment>
<dbReference type="AlphaFoldDB" id="A0AAV4M742"/>
<sequence>MTSYVSKSIGQLSTLSFLGETIKHCTSKKLYAHIRQHSCLIQTKWEKLPDIRSQRNHLSVCCQIQASLSVGPAPSHRIRNASLYPDATNPMQNIRPSIPLGAQSWVMGAEFVLLICQDGHGVC</sequence>
<proteinExistence type="predicted"/>
<gene>
    <name evidence="1" type="ORF">CEXT_806661</name>
</gene>